<keyword evidence="4" id="KW-1185">Reference proteome</keyword>
<dbReference type="SUPFAM" id="SSF52833">
    <property type="entry name" value="Thioredoxin-like"/>
    <property type="match status" value="1"/>
</dbReference>
<accession>A0ABR2ZAT5</accession>
<dbReference type="InterPro" id="IPR036249">
    <property type="entry name" value="Thioredoxin-like_sf"/>
</dbReference>
<feature type="domain" description="GST N-terminal" evidence="2">
    <location>
        <begin position="38"/>
        <end position="110"/>
    </location>
</feature>
<comment type="caution">
    <text evidence="3">The sequence shown here is derived from an EMBL/GenBank/DDBJ whole genome shotgun (WGS) entry which is preliminary data.</text>
</comment>
<dbReference type="Gene3D" id="1.20.1050.10">
    <property type="match status" value="1"/>
</dbReference>
<gene>
    <name evidence="3" type="ORF">AAF712_014947</name>
</gene>
<feature type="region of interest" description="Disordered" evidence="1">
    <location>
        <begin position="157"/>
        <end position="176"/>
    </location>
</feature>
<organism evidence="3 4">
    <name type="scientific">Marasmius tenuissimus</name>
    <dbReference type="NCBI Taxonomy" id="585030"/>
    <lineage>
        <taxon>Eukaryota</taxon>
        <taxon>Fungi</taxon>
        <taxon>Dikarya</taxon>
        <taxon>Basidiomycota</taxon>
        <taxon>Agaricomycotina</taxon>
        <taxon>Agaricomycetes</taxon>
        <taxon>Agaricomycetidae</taxon>
        <taxon>Agaricales</taxon>
        <taxon>Marasmiineae</taxon>
        <taxon>Marasmiaceae</taxon>
        <taxon>Marasmius</taxon>
    </lineage>
</organism>
<dbReference type="PROSITE" id="PS50404">
    <property type="entry name" value="GST_NTER"/>
    <property type="match status" value="1"/>
</dbReference>
<dbReference type="Pfam" id="PF22041">
    <property type="entry name" value="GST_C_7"/>
    <property type="match status" value="1"/>
</dbReference>
<sequence length="251" mass="27798">MFTSRTENHVRRPLPLFRCNPFQPAVIQHPSQSFHSFALNYKKIPFKLVPLPLDSIEPTAKSIGAAPTTTSADGSPKYTIPFIRDHDNDKVISDSLAIAKYLDEAYPDTPKLFAEGSEKAQGDLINAWMVSMRTLLPIVTPKLQALASEEMKEARKRRGQVYGSGDPLTKEQETEAWNKSKQAFEKVVADGNARDSDYVYANLVLAALAWTAGIALGEDSEEWREMRSWGNGRLGEVADAAIEGESQMVSP</sequence>
<protein>
    <recommendedName>
        <fullName evidence="2">GST N-terminal domain-containing protein</fullName>
    </recommendedName>
</protein>
<dbReference type="Proteomes" id="UP001437256">
    <property type="component" value="Unassembled WGS sequence"/>
</dbReference>
<dbReference type="InterPro" id="IPR054416">
    <property type="entry name" value="GST_UstS-like_C"/>
</dbReference>
<name>A0ABR2ZAT5_9AGAR</name>
<dbReference type="Gene3D" id="3.40.30.10">
    <property type="entry name" value="Glutaredoxin"/>
    <property type="match status" value="1"/>
</dbReference>
<reference evidence="3 4" key="1">
    <citation type="submission" date="2024-05" db="EMBL/GenBank/DDBJ databases">
        <title>A draft genome resource for the thread blight pathogen Marasmius tenuissimus strain MS-2.</title>
        <authorList>
            <person name="Yulfo-Soto G.E."/>
            <person name="Baruah I.K."/>
            <person name="Amoako-Attah I."/>
            <person name="Bukari Y."/>
            <person name="Meinhardt L.W."/>
            <person name="Bailey B.A."/>
            <person name="Cohen S.P."/>
        </authorList>
    </citation>
    <scope>NUCLEOTIDE SEQUENCE [LARGE SCALE GENOMIC DNA]</scope>
    <source>
        <strain evidence="3 4">MS-2</strain>
    </source>
</reference>
<proteinExistence type="predicted"/>
<evidence type="ECO:0000313" key="3">
    <source>
        <dbReference type="EMBL" id="KAL0058385.1"/>
    </source>
</evidence>
<evidence type="ECO:0000313" key="4">
    <source>
        <dbReference type="Proteomes" id="UP001437256"/>
    </source>
</evidence>
<evidence type="ECO:0000256" key="1">
    <source>
        <dbReference type="SAM" id="MobiDB-lite"/>
    </source>
</evidence>
<dbReference type="EMBL" id="JBBXMP010000323">
    <property type="protein sequence ID" value="KAL0058385.1"/>
    <property type="molecule type" value="Genomic_DNA"/>
</dbReference>
<dbReference type="Pfam" id="PF13417">
    <property type="entry name" value="GST_N_3"/>
    <property type="match status" value="1"/>
</dbReference>
<dbReference type="InterPro" id="IPR004045">
    <property type="entry name" value="Glutathione_S-Trfase_N"/>
</dbReference>
<evidence type="ECO:0000259" key="2">
    <source>
        <dbReference type="PROSITE" id="PS50404"/>
    </source>
</evidence>